<keyword evidence="1" id="KW-0732">Signal</keyword>
<dbReference type="Proteomes" id="UP000838878">
    <property type="component" value="Chromosome 7"/>
</dbReference>
<gene>
    <name evidence="2" type="ORF">BINO364_LOCUS13313</name>
</gene>
<evidence type="ECO:0000256" key="1">
    <source>
        <dbReference type="SAM" id="SignalP"/>
    </source>
</evidence>
<proteinExistence type="predicted"/>
<evidence type="ECO:0000313" key="2">
    <source>
        <dbReference type="EMBL" id="CAH0728050.1"/>
    </source>
</evidence>
<name>A0A8J9VV43_9NEOP</name>
<evidence type="ECO:0000313" key="3">
    <source>
        <dbReference type="Proteomes" id="UP000838878"/>
    </source>
</evidence>
<accession>A0A8J9VV43</accession>
<feature type="signal peptide" evidence="1">
    <location>
        <begin position="1"/>
        <end position="18"/>
    </location>
</feature>
<organism evidence="2 3">
    <name type="scientific">Brenthis ino</name>
    <name type="common">lesser marbled fritillary</name>
    <dbReference type="NCBI Taxonomy" id="405034"/>
    <lineage>
        <taxon>Eukaryota</taxon>
        <taxon>Metazoa</taxon>
        <taxon>Ecdysozoa</taxon>
        <taxon>Arthropoda</taxon>
        <taxon>Hexapoda</taxon>
        <taxon>Insecta</taxon>
        <taxon>Pterygota</taxon>
        <taxon>Neoptera</taxon>
        <taxon>Endopterygota</taxon>
        <taxon>Lepidoptera</taxon>
        <taxon>Glossata</taxon>
        <taxon>Ditrysia</taxon>
        <taxon>Papilionoidea</taxon>
        <taxon>Nymphalidae</taxon>
        <taxon>Heliconiinae</taxon>
        <taxon>Argynnini</taxon>
        <taxon>Brenthis</taxon>
    </lineage>
</organism>
<dbReference type="EMBL" id="OV170227">
    <property type="protein sequence ID" value="CAH0728050.1"/>
    <property type="molecule type" value="Genomic_DNA"/>
</dbReference>
<keyword evidence="3" id="KW-1185">Reference proteome</keyword>
<sequence>MNALSLIVLCIQVCGVYPAPLQLLFNPYQRILMPPQQNLQQQLLELQVLQQMNSIASMGMSNPQPLLVFLPNDQINMNAGIKDKIDNNQIENMQKTNEQTNVKGDSDSVVIDAEPIPVLEDQKAYLVLPSGRFSIGDFISSIPFLPIEINVPDTISWAYDGIASGISGIISIIGQRLPGPFKRPPTDGTMPPNLRTVINNLQMNKKQNMLRPIVMMPIGDFTRSMVPMQL</sequence>
<protein>
    <submittedName>
        <fullName evidence="2">Uncharacterized protein</fullName>
    </submittedName>
</protein>
<feature type="non-terminal residue" evidence="2">
    <location>
        <position position="230"/>
    </location>
</feature>
<dbReference type="OrthoDB" id="7330171at2759"/>
<dbReference type="AlphaFoldDB" id="A0A8J9VV43"/>
<reference evidence="2" key="1">
    <citation type="submission" date="2021-12" db="EMBL/GenBank/DDBJ databases">
        <authorList>
            <person name="Martin H S."/>
        </authorList>
    </citation>
    <scope>NUCLEOTIDE SEQUENCE</scope>
</reference>
<feature type="chain" id="PRO_5035420371" evidence="1">
    <location>
        <begin position="19"/>
        <end position="230"/>
    </location>
</feature>